<accession>A0ABN7WA79</accession>
<reference evidence="1 2" key="1">
    <citation type="submission" date="2021-06" db="EMBL/GenBank/DDBJ databases">
        <authorList>
            <person name="Kallberg Y."/>
            <person name="Tangrot J."/>
            <person name="Rosling A."/>
        </authorList>
    </citation>
    <scope>NUCLEOTIDE SEQUENCE [LARGE SCALE GENOMIC DNA]</scope>
    <source>
        <strain evidence="1 2">120-4 pot B 10/14</strain>
    </source>
</reference>
<sequence>DPRPDRTAARKWEQDRSRKQIHVHQPTYTEISNSGTIYGGTINTKTFGANTNILRGEQGEDNCEVQTRQRRAKKRISYVESKTDDEEFEEEIMLLFEPSELLKIRKMAAETEKISDDWKVKLLKWQQHNLNQLDHGVQYPSKRNIHSILVASSIFYFQKENEQVYNGILTTDEIADIQSRFISKFKMIEIPNGVKEFVRENKKDYQQDSPEEIERFLKQYVGNQFRDRLLNRAFFRLLEECVLLDPSTNTNELTEGTIDVASNASKLRRGYRGRVPDYKLNNKNGTRTAVFGEVTSPKRQNEEPKVYWDIYRGAIHAKDAIDCDINQQEIQPDEAKRIIIFINGFKMTVCVMELHSPGIYLLVEVALCTIPKTARDLNQIMILYQILMSIRDVAVDVLDMRSCTTPLQENYKDWLRPTAKDGDNSSENIVNVPNPVIDQCVDTNSKSLEDKNQSQDLSPVNHNISSDILCNTEIINDQDSRKQKKGEALIQEILLEKNHINENLSSDQKSTCITNAEASSL</sequence>
<feature type="non-terminal residue" evidence="1">
    <location>
        <position position="1"/>
    </location>
</feature>
<organism evidence="1 2">
    <name type="scientific">Gigaspora margarita</name>
    <dbReference type="NCBI Taxonomy" id="4874"/>
    <lineage>
        <taxon>Eukaryota</taxon>
        <taxon>Fungi</taxon>
        <taxon>Fungi incertae sedis</taxon>
        <taxon>Mucoromycota</taxon>
        <taxon>Glomeromycotina</taxon>
        <taxon>Glomeromycetes</taxon>
        <taxon>Diversisporales</taxon>
        <taxon>Gigasporaceae</taxon>
        <taxon>Gigaspora</taxon>
    </lineage>
</organism>
<feature type="non-terminal residue" evidence="1">
    <location>
        <position position="521"/>
    </location>
</feature>
<evidence type="ECO:0000313" key="2">
    <source>
        <dbReference type="Proteomes" id="UP000789901"/>
    </source>
</evidence>
<proteinExistence type="predicted"/>
<evidence type="ECO:0000313" key="1">
    <source>
        <dbReference type="EMBL" id="CAG8823272.1"/>
    </source>
</evidence>
<keyword evidence="2" id="KW-1185">Reference proteome</keyword>
<comment type="caution">
    <text evidence="1">The sequence shown here is derived from an EMBL/GenBank/DDBJ whole genome shotgun (WGS) entry which is preliminary data.</text>
</comment>
<gene>
    <name evidence="1" type="ORF">GMARGA_LOCUS28296</name>
</gene>
<dbReference type="EMBL" id="CAJVQB010035961">
    <property type="protein sequence ID" value="CAG8823272.1"/>
    <property type="molecule type" value="Genomic_DNA"/>
</dbReference>
<dbReference type="Proteomes" id="UP000789901">
    <property type="component" value="Unassembled WGS sequence"/>
</dbReference>
<name>A0ABN7WA79_GIGMA</name>
<protein>
    <submittedName>
        <fullName evidence="1">27814_t:CDS:1</fullName>
    </submittedName>
</protein>